<keyword evidence="2" id="KW-1185">Reference proteome</keyword>
<evidence type="ECO:0000313" key="2">
    <source>
        <dbReference type="Proteomes" id="UP001576784"/>
    </source>
</evidence>
<comment type="caution">
    <text evidence="1">The sequence shown here is derived from an EMBL/GenBank/DDBJ whole genome shotgun (WGS) entry which is preliminary data.</text>
</comment>
<name>A0ABV4XRH3_9CYAN</name>
<gene>
    <name evidence="1" type="ORF">ACE1CI_15560</name>
</gene>
<reference evidence="1 2" key="1">
    <citation type="submission" date="2024-09" db="EMBL/GenBank/DDBJ databases">
        <title>Floridaenema gen nov. (Aerosakkonemataceae, Aerosakkonematales ord. nov., Cyanobacteria) from benthic tropical and subtropical fresh waters, with the description of four new species.</title>
        <authorList>
            <person name="Moretto J.A."/>
            <person name="Berthold D.E."/>
            <person name="Lefler F.W."/>
            <person name="Huang I.-S."/>
            <person name="Laughinghouse H. IV."/>
        </authorList>
    </citation>
    <scope>NUCLEOTIDE SEQUENCE [LARGE SCALE GENOMIC DNA]</scope>
    <source>
        <strain evidence="1 2">BLCC-F50</strain>
    </source>
</reference>
<evidence type="ECO:0008006" key="3">
    <source>
        <dbReference type="Google" id="ProtNLM"/>
    </source>
</evidence>
<accession>A0ABV4XRH3</accession>
<organism evidence="1 2">
    <name type="scientific">Floridaenema flaviceps BLCC-F50</name>
    <dbReference type="NCBI Taxonomy" id="3153642"/>
    <lineage>
        <taxon>Bacteria</taxon>
        <taxon>Bacillati</taxon>
        <taxon>Cyanobacteriota</taxon>
        <taxon>Cyanophyceae</taxon>
        <taxon>Oscillatoriophycideae</taxon>
        <taxon>Aerosakkonematales</taxon>
        <taxon>Aerosakkonemataceae</taxon>
        <taxon>Floridanema</taxon>
        <taxon>Floridanema flaviceps</taxon>
    </lineage>
</organism>
<dbReference type="RefSeq" id="WP_413263975.1">
    <property type="nucleotide sequence ID" value="NZ_JBHFNR010000107.1"/>
</dbReference>
<dbReference type="Proteomes" id="UP001576784">
    <property type="component" value="Unassembled WGS sequence"/>
</dbReference>
<evidence type="ECO:0000313" key="1">
    <source>
        <dbReference type="EMBL" id="MFB2894326.1"/>
    </source>
</evidence>
<proteinExistence type="predicted"/>
<protein>
    <recommendedName>
        <fullName evidence="3">Virion structural protein</fullName>
    </recommendedName>
</protein>
<dbReference type="EMBL" id="JBHFNR010000107">
    <property type="protein sequence ID" value="MFB2894326.1"/>
    <property type="molecule type" value="Genomic_DNA"/>
</dbReference>
<sequence length="229" mass="24366">MGVRTVILEELLHDIQKVAPTPPGPIASFEVTGLTVQDIVILASSTSEGYSAGDFTVLSSSSIGDVVGEKDTLTLGQYQYVYVNSNNFKLRIDPNFWLTNLNIKIWKGKPDIPFSSVGANSGNVTLPKNTPVPATTTTAVTTAKNIANARTNRTKLTIYNDSNGTLLVKYGGTVKNESGGWDDKIKPYTIFEFPGPGTPPDTSISGIWIAPSSGTLTGNCTVCECVSSN</sequence>